<dbReference type="Pfam" id="PF12796">
    <property type="entry name" value="Ank_2"/>
    <property type="match status" value="1"/>
</dbReference>
<feature type="repeat" description="ANK" evidence="3">
    <location>
        <begin position="46"/>
        <end position="78"/>
    </location>
</feature>
<dbReference type="SMART" id="SM00248">
    <property type="entry name" value="ANK"/>
    <property type="match status" value="3"/>
</dbReference>
<comment type="caution">
    <text evidence="5">The sequence shown here is derived from an EMBL/GenBank/DDBJ whole genome shotgun (WGS) entry which is preliminary data.</text>
</comment>
<accession>A0A210PGR8</accession>
<sequence length="769" mass="85682">MTEVAPQPEDGRDLKGALLFSLRDNKPKEAIKLLKEGAGVDFQDQTGCLPLHYAAQKGYTDIIELLLEKGAKTYAWDNNGQTALHRAAMQGHVLAIVTLVARGARVDIIDRTGRLALEYAVRNKHVAAVELLCQFGSEPLLLDWSWIQDRDLKKKADLFAIAKILKQQLMCMSGYKHGAIRFDVAVIAPGEVLVTLEKTGVDVKVPEGQGLYVLYLSQTEEAYGNPPTLDTEEKAFGHLLECQTWGAKNKTITLTLTVHRALRKNEEVVLRPATKTGGIDNVEAVEIEGTEVTKVTLTVPITSSGIYRFAMATREKKEVLKISNEAVILKPDVEPEAEIDIPANTFKSGELLIKFVDTSEANEEFKESEEAGQSSEGPLLMTSVLDLTTTDGQQPSNDIQMKIPVKTEDQSEGFVVLTTSDPDPNLDEWTWESIPAEIDGAGKAVFTISHFSIFAGAAKMKVIEDKKSVEGAIRQSYLKMRKIHFLVMVNKPQPNTTKTDMIIICGTQRKTKLARKKLKRTYECFDSGKDLFEVPEGQCFQVLFQGAVKETTSDENMTILFKSSDTASTRSFDIMSTDADIHELNGSVEILTVNKFYSEVEEVRPVGSLCFKSMKTVKVKSKDYDTRTASMVTVPFNVRLARLDSVDEDDESNTMDEFERKDKCIIPALKWKNLRETMKELSTEEALQLGSQLGIKADVMNEIREQTSDTDLAFAFIRKWRLKLPGSHQADQLKNALIAIGKERIAERMSSQGLEEQRDKGGDTSEDEE</sequence>
<dbReference type="Gene3D" id="1.25.40.20">
    <property type="entry name" value="Ankyrin repeat-containing domain"/>
    <property type="match status" value="1"/>
</dbReference>
<gene>
    <name evidence="5" type="ORF">KP79_PYT19257</name>
</gene>
<dbReference type="InterPro" id="IPR036770">
    <property type="entry name" value="Ankyrin_rpt-contain_sf"/>
</dbReference>
<feature type="region of interest" description="Disordered" evidence="4">
    <location>
        <begin position="748"/>
        <end position="769"/>
    </location>
</feature>
<dbReference type="CDD" id="cd01670">
    <property type="entry name" value="Death"/>
    <property type="match status" value="1"/>
</dbReference>
<dbReference type="InterPro" id="IPR011029">
    <property type="entry name" value="DEATH-like_dom_sf"/>
</dbReference>
<evidence type="ECO:0000313" key="6">
    <source>
        <dbReference type="Proteomes" id="UP000242188"/>
    </source>
</evidence>
<dbReference type="EMBL" id="NEDP02076716">
    <property type="protein sequence ID" value="OWF35636.1"/>
    <property type="molecule type" value="Genomic_DNA"/>
</dbReference>
<keyword evidence="2 3" id="KW-0040">ANK repeat</keyword>
<dbReference type="Gene3D" id="1.10.533.10">
    <property type="entry name" value="Death Domain, Fas"/>
    <property type="match status" value="1"/>
</dbReference>
<dbReference type="PANTHER" id="PTHR24173:SF74">
    <property type="entry name" value="ANKYRIN REPEAT DOMAIN-CONTAINING PROTEIN 16"/>
    <property type="match status" value="1"/>
</dbReference>
<feature type="repeat" description="ANK" evidence="3">
    <location>
        <begin position="79"/>
        <end position="111"/>
    </location>
</feature>
<protein>
    <submittedName>
        <fullName evidence="5">Ankyrin repeat protein</fullName>
    </submittedName>
</protein>
<name>A0A210PGR8_MIZYE</name>
<dbReference type="Proteomes" id="UP000242188">
    <property type="component" value="Unassembled WGS sequence"/>
</dbReference>
<dbReference type="SUPFAM" id="SSF48403">
    <property type="entry name" value="Ankyrin repeat"/>
    <property type="match status" value="1"/>
</dbReference>
<reference evidence="5 6" key="1">
    <citation type="journal article" date="2017" name="Nat. Ecol. Evol.">
        <title>Scallop genome provides insights into evolution of bilaterian karyotype and development.</title>
        <authorList>
            <person name="Wang S."/>
            <person name="Zhang J."/>
            <person name="Jiao W."/>
            <person name="Li J."/>
            <person name="Xun X."/>
            <person name="Sun Y."/>
            <person name="Guo X."/>
            <person name="Huan P."/>
            <person name="Dong B."/>
            <person name="Zhang L."/>
            <person name="Hu X."/>
            <person name="Sun X."/>
            <person name="Wang J."/>
            <person name="Zhao C."/>
            <person name="Wang Y."/>
            <person name="Wang D."/>
            <person name="Huang X."/>
            <person name="Wang R."/>
            <person name="Lv J."/>
            <person name="Li Y."/>
            <person name="Zhang Z."/>
            <person name="Liu B."/>
            <person name="Lu W."/>
            <person name="Hui Y."/>
            <person name="Liang J."/>
            <person name="Zhou Z."/>
            <person name="Hou R."/>
            <person name="Li X."/>
            <person name="Liu Y."/>
            <person name="Li H."/>
            <person name="Ning X."/>
            <person name="Lin Y."/>
            <person name="Zhao L."/>
            <person name="Xing Q."/>
            <person name="Dou J."/>
            <person name="Li Y."/>
            <person name="Mao J."/>
            <person name="Guo H."/>
            <person name="Dou H."/>
            <person name="Li T."/>
            <person name="Mu C."/>
            <person name="Jiang W."/>
            <person name="Fu Q."/>
            <person name="Fu X."/>
            <person name="Miao Y."/>
            <person name="Liu J."/>
            <person name="Yu Q."/>
            <person name="Li R."/>
            <person name="Liao H."/>
            <person name="Li X."/>
            <person name="Kong Y."/>
            <person name="Jiang Z."/>
            <person name="Chourrout D."/>
            <person name="Li R."/>
            <person name="Bao Z."/>
        </authorList>
    </citation>
    <scope>NUCLEOTIDE SEQUENCE [LARGE SCALE GENOMIC DNA]</scope>
    <source>
        <strain evidence="5 6">PY_sf001</strain>
    </source>
</reference>
<evidence type="ECO:0000256" key="3">
    <source>
        <dbReference type="PROSITE-ProRule" id="PRU00023"/>
    </source>
</evidence>
<evidence type="ECO:0000256" key="4">
    <source>
        <dbReference type="SAM" id="MobiDB-lite"/>
    </source>
</evidence>
<keyword evidence="6" id="KW-1185">Reference proteome</keyword>
<proteinExistence type="predicted"/>
<evidence type="ECO:0000256" key="1">
    <source>
        <dbReference type="ARBA" id="ARBA00022737"/>
    </source>
</evidence>
<dbReference type="PROSITE" id="PS50088">
    <property type="entry name" value="ANK_REPEAT"/>
    <property type="match status" value="2"/>
</dbReference>
<evidence type="ECO:0000256" key="2">
    <source>
        <dbReference type="ARBA" id="ARBA00023043"/>
    </source>
</evidence>
<dbReference type="PANTHER" id="PTHR24173">
    <property type="entry name" value="ANKYRIN REPEAT CONTAINING"/>
    <property type="match status" value="1"/>
</dbReference>
<dbReference type="OrthoDB" id="6135813at2759"/>
<dbReference type="PROSITE" id="PS50297">
    <property type="entry name" value="ANK_REP_REGION"/>
    <property type="match status" value="2"/>
</dbReference>
<evidence type="ECO:0000313" key="5">
    <source>
        <dbReference type="EMBL" id="OWF35636.1"/>
    </source>
</evidence>
<dbReference type="InterPro" id="IPR002110">
    <property type="entry name" value="Ankyrin_rpt"/>
</dbReference>
<dbReference type="STRING" id="6573.A0A210PGR8"/>
<dbReference type="AlphaFoldDB" id="A0A210PGR8"/>
<organism evidence="5 6">
    <name type="scientific">Mizuhopecten yessoensis</name>
    <name type="common">Japanese scallop</name>
    <name type="synonym">Patinopecten yessoensis</name>
    <dbReference type="NCBI Taxonomy" id="6573"/>
    <lineage>
        <taxon>Eukaryota</taxon>
        <taxon>Metazoa</taxon>
        <taxon>Spiralia</taxon>
        <taxon>Lophotrochozoa</taxon>
        <taxon>Mollusca</taxon>
        <taxon>Bivalvia</taxon>
        <taxon>Autobranchia</taxon>
        <taxon>Pteriomorphia</taxon>
        <taxon>Pectinida</taxon>
        <taxon>Pectinoidea</taxon>
        <taxon>Pectinidae</taxon>
        <taxon>Mizuhopecten</taxon>
    </lineage>
</organism>
<keyword evidence="1" id="KW-0677">Repeat</keyword>